<dbReference type="Pfam" id="PF01841">
    <property type="entry name" value="Transglut_core"/>
    <property type="match status" value="1"/>
</dbReference>
<dbReference type="PANTHER" id="PTHR33490:SF6">
    <property type="entry name" value="SLL1049 PROTEIN"/>
    <property type="match status" value="1"/>
</dbReference>
<dbReference type="RefSeq" id="WP_072428580.1">
    <property type="nucleotide sequence ID" value="NZ_FPKR01000007.1"/>
</dbReference>
<reference evidence="2 3" key="1">
    <citation type="submission" date="2016-11" db="EMBL/GenBank/DDBJ databases">
        <authorList>
            <person name="Jaros S."/>
            <person name="Januszkiewicz K."/>
            <person name="Wedrychowicz H."/>
        </authorList>
    </citation>
    <scope>NUCLEOTIDE SEQUENCE [LARGE SCALE GENOMIC DNA]</scope>
    <source>
        <strain evidence="2 3">DSM 18899</strain>
    </source>
</reference>
<dbReference type="InterPro" id="IPR038765">
    <property type="entry name" value="Papain-like_cys_pep_sf"/>
</dbReference>
<keyword evidence="2" id="KW-0645">Protease</keyword>
<dbReference type="Proteomes" id="UP000186513">
    <property type="component" value="Unassembled WGS sequence"/>
</dbReference>
<keyword evidence="2" id="KW-0378">Hydrolase</keyword>
<dbReference type="SMART" id="SM00460">
    <property type="entry name" value="TGc"/>
    <property type="match status" value="1"/>
</dbReference>
<keyword evidence="3" id="KW-1185">Reference proteome</keyword>
<accession>A0A1K2HJH5</accession>
<evidence type="ECO:0000259" key="1">
    <source>
        <dbReference type="SMART" id="SM00460"/>
    </source>
</evidence>
<dbReference type="Pfam" id="PF08379">
    <property type="entry name" value="Bact_transglu_N"/>
    <property type="match status" value="1"/>
</dbReference>
<dbReference type="Gene3D" id="3.10.620.30">
    <property type="match status" value="1"/>
</dbReference>
<proteinExistence type="predicted"/>
<feature type="domain" description="Transglutaminase-like" evidence="1">
    <location>
        <begin position="157"/>
        <end position="218"/>
    </location>
</feature>
<dbReference type="AlphaFoldDB" id="A0A1K2HJH5"/>
<dbReference type="InterPro" id="IPR002931">
    <property type="entry name" value="Transglutaminase-like"/>
</dbReference>
<evidence type="ECO:0000313" key="2">
    <source>
        <dbReference type="EMBL" id="SFZ76697.1"/>
    </source>
</evidence>
<dbReference type="EMBL" id="FPKR01000007">
    <property type="protein sequence ID" value="SFZ76697.1"/>
    <property type="molecule type" value="Genomic_DNA"/>
</dbReference>
<gene>
    <name evidence="2" type="ORF">SAMN02745887_02074</name>
</gene>
<dbReference type="SUPFAM" id="SSF54001">
    <property type="entry name" value="Cysteine proteinases"/>
    <property type="match status" value="1"/>
</dbReference>
<dbReference type="OrthoDB" id="5438043at2"/>
<dbReference type="GO" id="GO:0006508">
    <property type="term" value="P:proteolysis"/>
    <property type="evidence" value="ECO:0007669"/>
    <property type="project" value="UniProtKB-KW"/>
</dbReference>
<dbReference type="GO" id="GO:0008233">
    <property type="term" value="F:peptidase activity"/>
    <property type="evidence" value="ECO:0007669"/>
    <property type="project" value="UniProtKB-KW"/>
</dbReference>
<dbReference type="STRING" id="1121279.SAMN02745887_02074"/>
<dbReference type="InterPro" id="IPR013589">
    <property type="entry name" value="Bac_transglu_N"/>
</dbReference>
<sequence>MHLAIEHDTHYRYDSPVTRSTQYLRLTPTSSSRQRVLSWQLDLPARASQGLDAYGNTLHVLTLDKPHGEIHLRAHGVVETSDAPAEPETDNRLPPQLFLRDSLLTQADAGLQRFVQDFAHAVQGTPRQGLLALMAALGERMPYTPGSTDVATPAAQAFAQASGVCQDHAQVFAACARLLGVPARYVSGYLAADTEHVASHAWAEVWIEGGWLGFDVSNQCLAAGRHVKLAIGLDYLDACPVRGVRSGGGGEAMQAMVQVVHASQADQ</sequence>
<name>A0A1K2HJH5_9NEIS</name>
<protein>
    <submittedName>
        <fullName evidence="2">Transglutaminase-like enzyme, putative cysteine protease</fullName>
    </submittedName>
</protein>
<evidence type="ECO:0000313" key="3">
    <source>
        <dbReference type="Proteomes" id="UP000186513"/>
    </source>
</evidence>
<organism evidence="2 3">
    <name type="scientific">Chitinimonas taiwanensis DSM 18899</name>
    <dbReference type="NCBI Taxonomy" id="1121279"/>
    <lineage>
        <taxon>Bacteria</taxon>
        <taxon>Pseudomonadati</taxon>
        <taxon>Pseudomonadota</taxon>
        <taxon>Betaproteobacteria</taxon>
        <taxon>Neisseriales</taxon>
        <taxon>Chitinibacteraceae</taxon>
        <taxon>Chitinimonas</taxon>
    </lineage>
</organism>
<dbReference type="PANTHER" id="PTHR33490">
    <property type="entry name" value="BLR5614 PROTEIN-RELATED"/>
    <property type="match status" value="1"/>
</dbReference>